<accession>A0AAV9UM00</accession>
<evidence type="ECO:0000313" key="4">
    <source>
        <dbReference type="Proteomes" id="UP001375240"/>
    </source>
</evidence>
<gene>
    <name evidence="3" type="ORF">TWF696_007667</name>
</gene>
<dbReference type="Gene3D" id="1.10.245.10">
    <property type="entry name" value="SWIB/MDM2 domain"/>
    <property type="match status" value="1"/>
</dbReference>
<dbReference type="PANTHER" id="PTHR13844">
    <property type="entry name" value="SWI/SNF-RELATED MATRIX-ASSOCIATED ACTIN-DEPENDENT REGULATOR OF CHROMATIN SUBFAMILY D"/>
    <property type="match status" value="1"/>
</dbReference>
<dbReference type="InterPro" id="IPR036885">
    <property type="entry name" value="SWIB_MDM2_dom_sf"/>
</dbReference>
<keyword evidence="4" id="KW-1185">Reference proteome</keyword>
<feature type="compositionally biased region" description="Basic residues" evidence="1">
    <location>
        <begin position="283"/>
        <end position="297"/>
    </location>
</feature>
<dbReference type="CDD" id="cd10567">
    <property type="entry name" value="SWIB-MDM2_like"/>
    <property type="match status" value="1"/>
</dbReference>
<dbReference type="InterPro" id="IPR019835">
    <property type="entry name" value="SWIB_domain"/>
</dbReference>
<dbReference type="EMBL" id="JAVHNQ010000006">
    <property type="protein sequence ID" value="KAK6344019.1"/>
    <property type="molecule type" value="Genomic_DNA"/>
</dbReference>
<comment type="caution">
    <text evidence="3">The sequence shown here is derived from an EMBL/GenBank/DDBJ whole genome shotgun (WGS) entry which is preliminary data.</text>
</comment>
<evidence type="ECO:0000256" key="1">
    <source>
        <dbReference type="SAM" id="MobiDB-lite"/>
    </source>
</evidence>
<dbReference type="Pfam" id="PF02201">
    <property type="entry name" value="SWIB"/>
    <property type="match status" value="1"/>
</dbReference>
<dbReference type="InterPro" id="IPR014876">
    <property type="entry name" value="DEK_C"/>
</dbReference>
<dbReference type="PROSITE" id="PS51925">
    <property type="entry name" value="SWIB_MDM2"/>
    <property type="match status" value="1"/>
</dbReference>
<proteinExistence type="predicted"/>
<dbReference type="SUPFAM" id="SSF47592">
    <property type="entry name" value="SWIB/MDM2 domain"/>
    <property type="match status" value="1"/>
</dbReference>
<feature type="region of interest" description="Disordered" evidence="1">
    <location>
        <begin position="221"/>
        <end position="328"/>
    </location>
</feature>
<dbReference type="Proteomes" id="UP001375240">
    <property type="component" value="Unassembled WGS sequence"/>
</dbReference>
<dbReference type="AlphaFoldDB" id="A0AAV9UM00"/>
<feature type="compositionally biased region" description="Basic and acidic residues" evidence="1">
    <location>
        <begin position="221"/>
        <end position="242"/>
    </location>
</feature>
<name>A0AAV9UM00_9PEZI</name>
<reference evidence="3 4" key="1">
    <citation type="submission" date="2019-10" db="EMBL/GenBank/DDBJ databases">
        <authorList>
            <person name="Palmer J.M."/>
        </authorList>
    </citation>
    <scope>NUCLEOTIDE SEQUENCE [LARGE SCALE GENOMIC DNA]</scope>
    <source>
        <strain evidence="3 4">TWF696</strain>
    </source>
</reference>
<sequence>MCMTSALSLCKHNWKRTGQTQRLQLHLLPILQRNTRRLVAGDITKLSPALTFSALSRSFCRAAASGRAPSVCFRSFGTDCYSAAASHYYSSSSGPAKSQLQLSYCYSAKATPRNTILRPSACIFLRSFATRKTGTITTKSKKASEVSNISDEPTMEFDPVLYTPIIDKILRGSDLASITSKDVRRLLQEELGYDIPFEQKEDTRDLIKARFDLILDEKGAENVQPVKKEPKSRDKDVKKEDPGSSPSKKRKSVASPSLDDDARLAAKLQAEWNSQDRPSRSAAAKRKVVAPRKKKKSSATVSDGSGAEEGGEKKKRKINPNNPFHQPLILSPQLSTLLGETQLSRPETVKRIWAYIKENGLQDQNDKRYIICDENLRTVFPSSKVHMFTMNKILSGHLYPINGTAAASVKSEDLKSEDIASSPISAAFSHQGSPSSLESEAS</sequence>
<protein>
    <recommendedName>
        <fullName evidence="2">DM2 domain-containing protein</fullName>
    </recommendedName>
</protein>
<evidence type="ECO:0000313" key="3">
    <source>
        <dbReference type="EMBL" id="KAK6344019.1"/>
    </source>
</evidence>
<dbReference type="Pfam" id="PF08766">
    <property type="entry name" value="DEK_C"/>
    <property type="match status" value="1"/>
</dbReference>
<dbReference type="InterPro" id="IPR003121">
    <property type="entry name" value="SWIB_MDM2_domain"/>
</dbReference>
<evidence type="ECO:0000259" key="2">
    <source>
        <dbReference type="PROSITE" id="PS51925"/>
    </source>
</evidence>
<dbReference type="SMART" id="SM00151">
    <property type="entry name" value="SWIB"/>
    <property type="match status" value="1"/>
</dbReference>
<organism evidence="3 4">
    <name type="scientific">Orbilia brochopaga</name>
    <dbReference type="NCBI Taxonomy" id="3140254"/>
    <lineage>
        <taxon>Eukaryota</taxon>
        <taxon>Fungi</taxon>
        <taxon>Dikarya</taxon>
        <taxon>Ascomycota</taxon>
        <taxon>Pezizomycotina</taxon>
        <taxon>Orbiliomycetes</taxon>
        <taxon>Orbiliales</taxon>
        <taxon>Orbiliaceae</taxon>
        <taxon>Orbilia</taxon>
    </lineage>
</organism>
<feature type="domain" description="DM2" evidence="2">
    <location>
        <begin position="323"/>
        <end position="400"/>
    </location>
</feature>